<dbReference type="PANTHER" id="PTHR10794">
    <property type="entry name" value="ABHYDROLASE DOMAIN-CONTAINING PROTEIN"/>
    <property type="match status" value="1"/>
</dbReference>
<sequence>MAPPSVPSANGGLASDVEKQQPASDIQSGAFKNVETKHAVDGENNRVVESMKVSLSLQSDRESEYESEIDTNEDLSVETEPDQDSLDNNENKSKFMHGKNRVVGAVSAASLIFASYSTLRRRQDHMTSLPSVLAAPTLRNRSILSLLSNITSKALRPSIPVGTFASLNSAHGYFRAGPLPPENNTHSWREIVVNPHDREVLAVDWEMPHFSSASETESVHSGGIIRRSVVLLLHGLNNDSSFGYVRACSRAAADAGFVVASLNYRGCGGTKLQTVRGFNAGFTGDLRCVVDKIAERIWNGDGNIKADGSLTPCRLFLVGFSLGANMVVKFLGEEGREGSLHPIVGGAVSVSNPFRLNGATIPYTTGFLLGMGVKRTFLRNVNSPVGHFAARCSTFGNMFKSVMWAPTIGSIDNSFAPHMICVEAEHPFVPHTRGYADGAEYWAESSSSRLVGFVNVPLLVLTAEDDFISGKGFMSAIYPGIVRNPNIIVIRTTTGGHLGWHDASSFNVFGRNPLGRGLGWADMAVVDFLKALLATTATDNVSKISEQASSSSLKDNRGSQTGEILKGDNTMLLQSKL</sequence>
<evidence type="ECO:0000256" key="1">
    <source>
        <dbReference type="ARBA" id="ARBA00010884"/>
    </source>
</evidence>
<dbReference type="AlphaFoldDB" id="A0A7S1FL56"/>
<proteinExistence type="inferred from homology"/>
<gene>
    <name evidence="3" type="ORF">CHYS00102_LOCUS536</name>
</gene>
<protein>
    <recommendedName>
        <fullName evidence="4">Serine aminopeptidase S33 domain-containing protein</fullName>
    </recommendedName>
</protein>
<evidence type="ECO:0000313" key="3">
    <source>
        <dbReference type="EMBL" id="CAD8873378.1"/>
    </source>
</evidence>
<dbReference type="EMBL" id="HBFR01000896">
    <property type="protein sequence ID" value="CAD8873378.1"/>
    <property type="molecule type" value="Transcribed_RNA"/>
</dbReference>
<dbReference type="SUPFAM" id="SSF53474">
    <property type="entry name" value="alpha/beta-Hydrolases"/>
    <property type="match status" value="1"/>
</dbReference>
<feature type="compositionally biased region" description="Basic and acidic residues" evidence="2">
    <location>
        <begin position="34"/>
        <end position="46"/>
    </location>
</feature>
<evidence type="ECO:0008006" key="4">
    <source>
        <dbReference type="Google" id="ProtNLM"/>
    </source>
</evidence>
<evidence type="ECO:0000256" key="2">
    <source>
        <dbReference type="SAM" id="MobiDB-lite"/>
    </source>
</evidence>
<dbReference type="Gene3D" id="3.40.50.1820">
    <property type="entry name" value="alpha/beta hydrolase"/>
    <property type="match status" value="1"/>
</dbReference>
<dbReference type="PANTHER" id="PTHR10794:SF63">
    <property type="entry name" value="ALPHA_BETA HYDROLASE 1, ISOFORM A"/>
    <property type="match status" value="1"/>
</dbReference>
<comment type="similarity">
    <text evidence="1">Belongs to the AB hydrolase superfamily. AB hydrolase 4 family.</text>
</comment>
<organism evidence="3">
    <name type="scientific">Corethron hystrix</name>
    <dbReference type="NCBI Taxonomy" id="216773"/>
    <lineage>
        <taxon>Eukaryota</taxon>
        <taxon>Sar</taxon>
        <taxon>Stramenopiles</taxon>
        <taxon>Ochrophyta</taxon>
        <taxon>Bacillariophyta</taxon>
        <taxon>Coscinodiscophyceae</taxon>
        <taxon>Corethrophycidae</taxon>
        <taxon>Corethrales</taxon>
        <taxon>Corethraceae</taxon>
        <taxon>Corethron</taxon>
    </lineage>
</organism>
<feature type="compositionally biased region" description="Acidic residues" evidence="2">
    <location>
        <begin position="65"/>
        <end position="87"/>
    </location>
</feature>
<accession>A0A7S1FL56</accession>
<dbReference type="GO" id="GO:0047372">
    <property type="term" value="F:monoacylglycerol lipase activity"/>
    <property type="evidence" value="ECO:0007669"/>
    <property type="project" value="TreeGrafter"/>
</dbReference>
<name>A0A7S1FL56_9STRA</name>
<feature type="region of interest" description="Disordered" evidence="2">
    <location>
        <begin position="1"/>
        <end position="93"/>
    </location>
</feature>
<dbReference type="GO" id="GO:0034338">
    <property type="term" value="F:short-chain carboxylesterase activity"/>
    <property type="evidence" value="ECO:0007669"/>
    <property type="project" value="TreeGrafter"/>
</dbReference>
<dbReference type="InterPro" id="IPR029058">
    <property type="entry name" value="AB_hydrolase_fold"/>
</dbReference>
<dbReference type="InterPro" id="IPR050960">
    <property type="entry name" value="AB_hydrolase_4_sf"/>
</dbReference>
<reference evidence="3" key="1">
    <citation type="submission" date="2021-01" db="EMBL/GenBank/DDBJ databases">
        <authorList>
            <person name="Corre E."/>
            <person name="Pelletier E."/>
            <person name="Niang G."/>
            <person name="Scheremetjew M."/>
            <person name="Finn R."/>
            <person name="Kale V."/>
            <person name="Holt S."/>
            <person name="Cochrane G."/>
            <person name="Meng A."/>
            <person name="Brown T."/>
            <person name="Cohen L."/>
        </authorList>
    </citation>
    <scope>NUCLEOTIDE SEQUENCE</scope>
    <source>
        <strain evidence="3">308</strain>
    </source>
</reference>